<evidence type="ECO:0000256" key="1">
    <source>
        <dbReference type="SAM" id="MobiDB-lite"/>
    </source>
</evidence>
<keyword evidence="3" id="KW-1185">Reference proteome</keyword>
<organism evidence="2 3">
    <name type="scientific">Jimgerdemannia flammicorona</name>
    <dbReference type="NCBI Taxonomy" id="994334"/>
    <lineage>
        <taxon>Eukaryota</taxon>
        <taxon>Fungi</taxon>
        <taxon>Fungi incertae sedis</taxon>
        <taxon>Mucoromycota</taxon>
        <taxon>Mucoromycotina</taxon>
        <taxon>Endogonomycetes</taxon>
        <taxon>Endogonales</taxon>
        <taxon>Endogonaceae</taxon>
        <taxon>Jimgerdemannia</taxon>
    </lineage>
</organism>
<proteinExistence type="predicted"/>
<accession>A0A433QUS2</accession>
<sequence length="86" mass="9566">MLGNVETEADFKRGSESPDRYRDRVCDANLSTVSRTNRSDAHKGQQITPSLIRPPPLSSDESFDSLDSETAFTARAKWKVPMHANA</sequence>
<feature type="region of interest" description="Disordered" evidence="1">
    <location>
        <begin position="1"/>
        <end position="65"/>
    </location>
</feature>
<feature type="compositionally biased region" description="Basic and acidic residues" evidence="1">
    <location>
        <begin position="9"/>
        <end position="26"/>
    </location>
</feature>
<gene>
    <name evidence="2" type="ORF">BC938DRAFT_471319</name>
</gene>
<reference evidence="2 3" key="1">
    <citation type="journal article" date="2018" name="New Phytol.">
        <title>Phylogenomics of Endogonaceae and evolution of mycorrhizas within Mucoromycota.</title>
        <authorList>
            <person name="Chang Y."/>
            <person name="Desiro A."/>
            <person name="Na H."/>
            <person name="Sandor L."/>
            <person name="Lipzen A."/>
            <person name="Clum A."/>
            <person name="Barry K."/>
            <person name="Grigoriev I.V."/>
            <person name="Martin F.M."/>
            <person name="Stajich J.E."/>
            <person name="Smith M.E."/>
            <person name="Bonito G."/>
            <person name="Spatafora J.W."/>
        </authorList>
    </citation>
    <scope>NUCLEOTIDE SEQUENCE [LARGE SCALE GENOMIC DNA]</scope>
    <source>
        <strain evidence="2 3">AD002</strain>
    </source>
</reference>
<evidence type="ECO:0000313" key="2">
    <source>
        <dbReference type="EMBL" id="RUS33506.1"/>
    </source>
</evidence>
<evidence type="ECO:0000313" key="3">
    <source>
        <dbReference type="Proteomes" id="UP000274822"/>
    </source>
</evidence>
<dbReference type="AlphaFoldDB" id="A0A433QUS2"/>
<dbReference type="EMBL" id="RBNJ01001138">
    <property type="protein sequence ID" value="RUS33506.1"/>
    <property type="molecule type" value="Genomic_DNA"/>
</dbReference>
<comment type="caution">
    <text evidence="2">The sequence shown here is derived from an EMBL/GenBank/DDBJ whole genome shotgun (WGS) entry which is preliminary data.</text>
</comment>
<name>A0A433QUS2_9FUNG</name>
<dbReference type="Proteomes" id="UP000274822">
    <property type="component" value="Unassembled WGS sequence"/>
</dbReference>
<protein>
    <submittedName>
        <fullName evidence="2">Uncharacterized protein</fullName>
    </submittedName>
</protein>